<name>A0A7S1T4R9_9CHLO</name>
<reference evidence="5" key="1">
    <citation type="submission" date="2021-01" db="EMBL/GenBank/DDBJ databases">
        <authorList>
            <person name="Corre E."/>
            <person name="Pelletier E."/>
            <person name="Niang G."/>
            <person name="Scheremetjew M."/>
            <person name="Finn R."/>
            <person name="Kale V."/>
            <person name="Holt S."/>
            <person name="Cochrane G."/>
            <person name="Meng A."/>
            <person name="Brown T."/>
            <person name="Cohen L."/>
        </authorList>
    </citation>
    <scope>NUCLEOTIDE SEQUENCE</scope>
    <source>
        <strain evidence="5">PLY429</strain>
    </source>
</reference>
<evidence type="ECO:0000259" key="4">
    <source>
        <dbReference type="Pfam" id="PF23647"/>
    </source>
</evidence>
<organism evidence="5">
    <name type="scientific">Tetraselmis chuii</name>
    <dbReference type="NCBI Taxonomy" id="63592"/>
    <lineage>
        <taxon>Eukaryota</taxon>
        <taxon>Viridiplantae</taxon>
        <taxon>Chlorophyta</taxon>
        <taxon>core chlorophytes</taxon>
        <taxon>Chlorodendrophyceae</taxon>
        <taxon>Chlorodendrales</taxon>
        <taxon>Chlorodendraceae</taxon>
        <taxon>Tetraselmis</taxon>
    </lineage>
</organism>
<evidence type="ECO:0008006" key="6">
    <source>
        <dbReference type="Google" id="ProtNLM"/>
    </source>
</evidence>
<evidence type="ECO:0000259" key="3">
    <source>
        <dbReference type="Pfam" id="PF23643"/>
    </source>
</evidence>
<dbReference type="Pfam" id="PF06159">
    <property type="entry name" value="TRAPPC13_N"/>
    <property type="match status" value="1"/>
</dbReference>
<dbReference type="AlphaFoldDB" id="A0A7S1T4R9"/>
<evidence type="ECO:0000313" key="5">
    <source>
        <dbReference type="EMBL" id="CAD9219117.1"/>
    </source>
</evidence>
<dbReference type="Pfam" id="PF23643">
    <property type="entry name" value="TRAPPC13_C"/>
    <property type="match status" value="1"/>
</dbReference>
<accession>A0A7S1T4R9</accession>
<dbReference type="InterPro" id="IPR055428">
    <property type="entry name" value="TRAPPC13_C"/>
</dbReference>
<sequence length="358" mass="39409">MVFDVFSCQTFCSYISVVNYSEEVVSSVVVKAEVQTERQKSVLFDNSAAPLALLTPGARYDFIVSHDVKELGAHTLVCCATYSSGEGERKYLPQYFKFPAHNPLSVRTKVRAVGEDSFLETCVENCTKSPLLINYVRFDPSPHLTVTELKRPTVVTDFKEEAEEGDVVGDYMQQLKVVQPNGGMRHFLYHLQRVSSVARGEATNSLGKLEIRWHGAMGEVGRLQTQQIMGAPTPRKEVEVKVVSLPSQVWIHKPFQAELLVRSHVERRVGPLRLVCSDTTHDSSTAGQQTRQCSVAVCGLATSRVGELSPFGSATLTLTMVALGLGVQSISGLSLVDDREGKPYDSISHTQIFVHSSS</sequence>
<protein>
    <recommendedName>
        <fullName evidence="6">Trafficking protein particle complex subunit 13</fullName>
    </recommendedName>
</protein>
<comment type="similarity">
    <text evidence="1">Belongs to the TRAPPC13 family.</text>
</comment>
<dbReference type="InterPro" id="IPR055429">
    <property type="entry name" value="TRAPPC13_M"/>
</dbReference>
<dbReference type="EMBL" id="HBGG01038578">
    <property type="protein sequence ID" value="CAD9219117.1"/>
    <property type="molecule type" value="Transcribed_RNA"/>
</dbReference>
<evidence type="ECO:0000259" key="2">
    <source>
        <dbReference type="Pfam" id="PF06159"/>
    </source>
</evidence>
<dbReference type="InterPro" id="IPR010378">
    <property type="entry name" value="TRAPPC13"/>
</dbReference>
<feature type="domain" description="Trafficking protein particle complex subunit 13 N-terminal" evidence="2">
    <location>
        <begin position="9"/>
        <end position="99"/>
    </location>
</feature>
<dbReference type="InterPro" id="IPR055427">
    <property type="entry name" value="TRAPPC13_N"/>
</dbReference>
<dbReference type="GO" id="GO:1990072">
    <property type="term" value="C:TRAPPIII protein complex"/>
    <property type="evidence" value="ECO:0007669"/>
    <property type="project" value="TreeGrafter"/>
</dbReference>
<dbReference type="PANTHER" id="PTHR13134:SF3">
    <property type="entry name" value="TRAFFICKING PROTEIN PARTICLE COMPLEX SUBUNIT 13"/>
    <property type="match status" value="1"/>
</dbReference>
<gene>
    <name evidence="5" type="ORF">TCHU04912_LOCUS19867</name>
</gene>
<proteinExistence type="inferred from homology"/>
<feature type="domain" description="Trafficking protein particle complex subunit 13 C-terminal" evidence="3">
    <location>
        <begin position="246"/>
        <end position="354"/>
    </location>
</feature>
<evidence type="ECO:0000256" key="1">
    <source>
        <dbReference type="ARBA" id="ARBA00010785"/>
    </source>
</evidence>
<feature type="domain" description="Trafficking protein particle complex subunit 13 middle" evidence="4">
    <location>
        <begin position="104"/>
        <end position="228"/>
    </location>
</feature>
<dbReference type="PANTHER" id="PTHR13134">
    <property type="entry name" value="TRAFFICKING PROTEIN PARTICLE COMPLEX SUBUNIT 13"/>
    <property type="match status" value="1"/>
</dbReference>
<dbReference type="Pfam" id="PF23647">
    <property type="entry name" value="TRAPPC13_M"/>
    <property type="match status" value="1"/>
</dbReference>